<evidence type="ECO:0000313" key="1">
    <source>
        <dbReference type="EMBL" id="KAH7833648.1"/>
    </source>
</evidence>
<dbReference type="Proteomes" id="UP000828048">
    <property type="component" value="Chromosome 2"/>
</dbReference>
<dbReference type="EMBL" id="CM037152">
    <property type="protein sequence ID" value="KAH7833648.1"/>
    <property type="molecule type" value="Genomic_DNA"/>
</dbReference>
<reference evidence="1 2" key="1">
    <citation type="journal article" date="2021" name="Hortic Res">
        <title>High-quality reference genome and annotation aids understanding of berry development for evergreen blueberry (Vaccinium darrowii).</title>
        <authorList>
            <person name="Yu J."/>
            <person name="Hulse-Kemp A.M."/>
            <person name="Babiker E."/>
            <person name="Staton M."/>
        </authorList>
    </citation>
    <scope>NUCLEOTIDE SEQUENCE [LARGE SCALE GENOMIC DNA]</scope>
    <source>
        <strain evidence="2">cv. NJ 8807/NJ 8810</strain>
        <tissue evidence="1">Young leaf</tissue>
    </source>
</reference>
<keyword evidence="2" id="KW-1185">Reference proteome</keyword>
<accession>A0ACB7WYS6</accession>
<protein>
    <submittedName>
        <fullName evidence="1">Uncharacterized protein</fullName>
    </submittedName>
</protein>
<sequence length="160" mass="17937">MLKDGLTVNASDPANLYFESKNTSVEIWADSISLQPFSEKEWKSHQQQSIEKKSQIKASPLNFAIPKSQINASPLNLAVPSSSIFAVRRLPRRYHRPLQRSATINTAAMVSESSRCTGLLIVPLDIIHRCNHRRPNQWSSATVTSVAVIVQYFFSIFSHG</sequence>
<comment type="caution">
    <text evidence="1">The sequence shown here is derived from an EMBL/GenBank/DDBJ whole genome shotgun (WGS) entry which is preliminary data.</text>
</comment>
<gene>
    <name evidence="1" type="ORF">Vadar_008429</name>
</gene>
<evidence type="ECO:0000313" key="2">
    <source>
        <dbReference type="Proteomes" id="UP000828048"/>
    </source>
</evidence>
<proteinExistence type="predicted"/>
<organism evidence="1 2">
    <name type="scientific">Vaccinium darrowii</name>
    <dbReference type="NCBI Taxonomy" id="229202"/>
    <lineage>
        <taxon>Eukaryota</taxon>
        <taxon>Viridiplantae</taxon>
        <taxon>Streptophyta</taxon>
        <taxon>Embryophyta</taxon>
        <taxon>Tracheophyta</taxon>
        <taxon>Spermatophyta</taxon>
        <taxon>Magnoliopsida</taxon>
        <taxon>eudicotyledons</taxon>
        <taxon>Gunneridae</taxon>
        <taxon>Pentapetalae</taxon>
        <taxon>asterids</taxon>
        <taxon>Ericales</taxon>
        <taxon>Ericaceae</taxon>
        <taxon>Vaccinioideae</taxon>
        <taxon>Vaccinieae</taxon>
        <taxon>Vaccinium</taxon>
    </lineage>
</organism>
<name>A0ACB7WYS6_9ERIC</name>